<name>A0A0W0YSJ1_9GAMM</name>
<proteinExistence type="predicted"/>
<dbReference type="Pfam" id="PF01381">
    <property type="entry name" value="HTH_3"/>
    <property type="match status" value="1"/>
</dbReference>
<reference evidence="2 3" key="1">
    <citation type="submission" date="2015-11" db="EMBL/GenBank/DDBJ databases">
        <title>Genomic analysis of 38 Legionella species identifies large and diverse effector repertoires.</title>
        <authorList>
            <person name="Burstein D."/>
            <person name="Amaro F."/>
            <person name="Zusman T."/>
            <person name="Lifshitz Z."/>
            <person name="Cohen O."/>
            <person name="Gilbert J.A."/>
            <person name="Pupko T."/>
            <person name="Shuman H.A."/>
            <person name="Segal G."/>
        </authorList>
    </citation>
    <scope>NUCLEOTIDE SEQUENCE [LARGE SCALE GENOMIC DNA]</scope>
    <source>
        <strain evidence="2 3">SC-63-C7</strain>
    </source>
</reference>
<organism evidence="2 3">
    <name type="scientific">Legionella santicrucis</name>
    <dbReference type="NCBI Taxonomy" id="45074"/>
    <lineage>
        <taxon>Bacteria</taxon>
        <taxon>Pseudomonadati</taxon>
        <taxon>Pseudomonadota</taxon>
        <taxon>Gammaproteobacteria</taxon>
        <taxon>Legionellales</taxon>
        <taxon>Legionellaceae</taxon>
        <taxon>Legionella</taxon>
    </lineage>
</organism>
<protein>
    <submittedName>
        <fullName evidence="2">Transcriptional regulator</fullName>
    </submittedName>
</protein>
<evidence type="ECO:0000259" key="1">
    <source>
        <dbReference type="PROSITE" id="PS50943"/>
    </source>
</evidence>
<dbReference type="CDD" id="cd00093">
    <property type="entry name" value="HTH_XRE"/>
    <property type="match status" value="1"/>
</dbReference>
<feature type="domain" description="HTH cro/C1-type" evidence="1">
    <location>
        <begin position="16"/>
        <end position="69"/>
    </location>
</feature>
<keyword evidence="3" id="KW-1185">Reference proteome</keyword>
<dbReference type="Gene3D" id="1.10.260.40">
    <property type="entry name" value="lambda repressor-like DNA-binding domains"/>
    <property type="match status" value="1"/>
</dbReference>
<dbReference type="SMART" id="SM00530">
    <property type="entry name" value="HTH_XRE"/>
    <property type="match status" value="1"/>
</dbReference>
<dbReference type="SUPFAM" id="SSF47413">
    <property type="entry name" value="lambda repressor-like DNA-binding domains"/>
    <property type="match status" value="1"/>
</dbReference>
<evidence type="ECO:0000313" key="2">
    <source>
        <dbReference type="EMBL" id="KTD59883.1"/>
    </source>
</evidence>
<dbReference type="RefSeq" id="WP_058514400.1">
    <property type="nucleotide sequence ID" value="NZ_CAAAIH010000058.1"/>
</dbReference>
<sequence length="73" mass="8380">MDKYNIESLEELAEVLKNRRRELNITQKSLAAFCNLSHNGISRIELAQSDAQLSTILKMSKILGFKIILEMEQ</sequence>
<dbReference type="PROSITE" id="PS50943">
    <property type="entry name" value="HTH_CROC1"/>
    <property type="match status" value="1"/>
</dbReference>
<dbReference type="OrthoDB" id="9814553at2"/>
<dbReference type="Proteomes" id="UP000054703">
    <property type="component" value="Unassembled WGS sequence"/>
</dbReference>
<dbReference type="GO" id="GO:0003677">
    <property type="term" value="F:DNA binding"/>
    <property type="evidence" value="ECO:0007669"/>
    <property type="project" value="InterPro"/>
</dbReference>
<comment type="caution">
    <text evidence="2">The sequence shown here is derived from an EMBL/GenBank/DDBJ whole genome shotgun (WGS) entry which is preliminary data.</text>
</comment>
<evidence type="ECO:0000313" key="3">
    <source>
        <dbReference type="Proteomes" id="UP000054703"/>
    </source>
</evidence>
<dbReference type="AlphaFoldDB" id="A0A0W0YSJ1"/>
<accession>A0A0W0YSJ1</accession>
<gene>
    <name evidence="2" type="ORF">Lsan_2139</name>
</gene>
<dbReference type="EMBL" id="LNYU01000051">
    <property type="protein sequence ID" value="KTD59883.1"/>
    <property type="molecule type" value="Genomic_DNA"/>
</dbReference>
<dbReference type="PATRIC" id="fig|45074.5.peg.2287"/>
<dbReference type="InterPro" id="IPR010982">
    <property type="entry name" value="Lambda_DNA-bd_dom_sf"/>
</dbReference>
<dbReference type="InterPro" id="IPR001387">
    <property type="entry name" value="Cro/C1-type_HTH"/>
</dbReference>
<dbReference type="STRING" id="45074.Lsan_2139"/>